<evidence type="ECO:0000259" key="8">
    <source>
        <dbReference type="PROSITE" id="PS50240"/>
    </source>
</evidence>
<keyword evidence="4" id="KW-1015">Disulfide bond</keyword>
<dbReference type="FunFam" id="2.40.10.10:FF:000068">
    <property type="entry name" value="transmembrane protease serine 2"/>
    <property type="match status" value="1"/>
</dbReference>
<dbReference type="PANTHER" id="PTHR24260">
    <property type="match status" value="1"/>
</dbReference>
<dbReference type="CDD" id="cd00190">
    <property type="entry name" value="Tryp_SPc"/>
    <property type="match status" value="2"/>
</dbReference>
<evidence type="ECO:0000256" key="1">
    <source>
        <dbReference type="ARBA" id="ARBA00004613"/>
    </source>
</evidence>
<evidence type="ECO:0000313" key="9">
    <source>
        <dbReference type="EMBL" id="CAD7003959.1"/>
    </source>
</evidence>
<dbReference type="OrthoDB" id="10004439at2759"/>
<dbReference type="InterPro" id="IPR033116">
    <property type="entry name" value="TRYPSIN_SER"/>
</dbReference>
<keyword evidence="10" id="KW-1185">Reference proteome</keyword>
<name>A0A811UXP1_CERCA</name>
<keyword evidence="3 7" id="KW-0732">Signal</keyword>
<dbReference type="PROSITE" id="PS00134">
    <property type="entry name" value="TRYPSIN_HIS"/>
    <property type="match status" value="1"/>
</dbReference>
<dbReference type="InterPro" id="IPR051333">
    <property type="entry name" value="CLIP_Serine_Protease"/>
</dbReference>
<dbReference type="InterPro" id="IPR001314">
    <property type="entry name" value="Peptidase_S1A"/>
</dbReference>
<dbReference type="InterPro" id="IPR001254">
    <property type="entry name" value="Trypsin_dom"/>
</dbReference>
<protein>
    <submittedName>
        <fullName evidence="9">(Mediterranean fruit fly) hypothetical protein</fullName>
    </submittedName>
</protein>
<dbReference type="SUPFAM" id="SSF50494">
    <property type="entry name" value="Trypsin-like serine proteases"/>
    <property type="match status" value="2"/>
</dbReference>
<evidence type="ECO:0000256" key="6">
    <source>
        <dbReference type="RuleBase" id="RU363034"/>
    </source>
</evidence>
<feature type="domain" description="Peptidase S1" evidence="8">
    <location>
        <begin position="104"/>
        <end position="344"/>
    </location>
</feature>
<dbReference type="PANTHER" id="PTHR24260:SF135">
    <property type="entry name" value="CLIP DOMAIN-CONTAINING SERINE PROTEASE-RELATED"/>
    <property type="match status" value="1"/>
</dbReference>
<keyword evidence="2" id="KW-0964">Secreted</keyword>
<feature type="chain" id="PRO_5032426340" evidence="7">
    <location>
        <begin position="27"/>
        <end position="529"/>
    </location>
</feature>
<dbReference type="Pfam" id="PF00089">
    <property type="entry name" value="Trypsin"/>
    <property type="match status" value="2"/>
</dbReference>
<dbReference type="GO" id="GO:0005576">
    <property type="term" value="C:extracellular region"/>
    <property type="evidence" value="ECO:0007669"/>
    <property type="project" value="UniProtKB-SubCell"/>
</dbReference>
<organism evidence="9 10">
    <name type="scientific">Ceratitis capitata</name>
    <name type="common">Mediterranean fruit fly</name>
    <name type="synonym">Tephritis capitata</name>
    <dbReference type="NCBI Taxonomy" id="7213"/>
    <lineage>
        <taxon>Eukaryota</taxon>
        <taxon>Metazoa</taxon>
        <taxon>Ecdysozoa</taxon>
        <taxon>Arthropoda</taxon>
        <taxon>Hexapoda</taxon>
        <taxon>Insecta</taxon>
        <taxon>Pterygota</taxon>
        <taxon>Neoptera</taxon>
        <taxon>Endopterygota</taxon>
        <taxon>Diptera</taxon>
        <taxon>Brachycera</taxon>
        <taxon>Muscomorpha</taxon>
        <taxon>Tephritoidea</taxon>
        <taxon>Tephritidae</taxon>
        <taxon>Ceratitis</taxon>
        <taxon>Ceratitis</taxon>
    </lineage>
</organism>
<keyword evidence="6" id="KW-0720">Serine protease</keyword>
<keyword evidence="5" id="KW-0325">Glycoprotein</keyword>
<evidence type="ECO:0000256" key="3">
    <source>
        <dbReference type="ARBA" id="ARBA00022729"/>
    </source>
</evidence>
<dbReference type="AlphaFoldDB" id="A0A811UXP1"/>
<dbReference type="FunFam" id="2.40.10.10:FF:000054">
    <property type="entry name" value="Complement C1r subcomponent"/>
    <property type="match status" value="1"/>
</dbReference>
<dbReference type="PRINTS" id="PR00722">
    <property type="entry name" value="CHYMOTRYPSIN"/>
</dbReference>
<proteinExistence type="predicted"/>
<keyword evidence="6" id="KW-0645">Protease</keyword>
<dbReference type="InterPro" id="IPR043504">
    <property type="entry name" value="Peptidase_S1_PA_chymotrypsin"/>
</dbReference>
<keyword evidence="6" id="KW-0378">Hydrolase</keyword>
<sequence length="529" mass="59056">MSSTKRLLLICIQFWVKIIFLAAVLACFEDQICLTTRNRFGYYETRSSYLKMSRKQQNLCLGVCSHNQTVKYICCGRQDVPAERRISEEQCLRNHRNNGGNILITNGMVARRNEFPFMAAIGWRALFGRNTISYGCGGALISSRHVLTAAHCLYHSNEKPIVVRPGGYDLDDEEAKDIDIERIYEHPGYNHPDSYNDIAIILLKEPYNPDNVENAGPACVWAQPLYRANVTAIGYGNTKFAGLSSPNLMKAELKTIPNQECAKYYEQDNIIYSQLCANDPVRKGDTCQGDSGGPIIMYRDIGNFYHTLPYVVGITSYGIGCGTGTPGVYTRVASYIDWIEKEPPIVVRPGGFDLNDTEAEAIEIDQIFEHPGYKHPSVYNDIAILRLKDEYYAKSFDNTAPACPWALPLHAANVTAIGYGNTQFAGLSSSVLMKTNLTIVSNRECTQYYETDGIIYSQICASDPVRLSDTCQGDSGGPLILYRNLTEYHYEVPYVVGLTSFGIGCGTGTPGVYTRVASYIDWIEKIVYF</sequence>
<comment type="subcellular location">
    <subcellularLocation>
        <location evidence="1">Secreted</location>
    </subcellularLocation>
</comment>
<dbReference type="EMBL" id="CAJHJT010000034">
    <property type="protein sequence ID" value="CAD7003959.1"/>
    <property type="molecule type" value="Genomic_DNA"/>
</dbReference>
<accession>A0A811UXP1</accession>
<dbReference type="Gene3D" id="2.40.10.10">
    <property type="entry name" value="Trypsin-like serine proteases"/>
    <property type="match status" value="2"/>
</dbReference>
<dbReference type="Proteomes" id="UP000606786">
    <property type="component" value="Unassembled WGS sequence"/>
</dbReference>
<dbReference type="PROSITE" id="PS50240">
    <property type="entry name" value="TRYPSIN_DOM"/>
    <property type="match status" value="2"/>
</dbReference>
<gene>
    <name evidence="9" type="ORF">CCAP1982_LOCUS12382</name>
</gene>
<dbReference type="InterPro" id="IPR009003">
    <property type="entry name" value="Peptidase_S1_PA"/>
</dbReference>
<dbReference type="PROSITE" id="PS00135">
    <property type="entry name" value="TRYPSIN_SER"/>
    <property type="match status" value="2"/>
</dbReference>
<evidence type="ECO:0000256" key="5">
    <source>
        <dbReference type="ARBA" id="ARBA00023180"/>
    </source>
</evidence>
<dbReference type="InterPro" id="IPR018114">
    <property type="entry name" value="TRYPSIN_HIS"/>
</dbReference>
<dbReference type="GO" id="GO:0006508">
    <property type="term" value="P:proteolysis"/>
    <property type="evidence" value="ECO:0007669"/>
    <property type="project" value="UniProtKB-KW"/>
</dbReference>
<feature type="signal peptide" evidence="7">
    <location>
        <begin position="1"/>
        <end position="26"/>
    </location>
</feature>
<evidence type="ECO:0000256" key="4">
    <source>
        <dbReference type="ARBA" id="ARBA00023157"/>
    </source>
</evidence>
<evidence type="ECO:0000256" key="2">
    <source>
        <dbReference type="ARBA" id="ARBA00022525"/>
    </source>
</evidence>
<evidence type="ECO:0000256" key="7">
    <source>
        <dbReference type="SAM" id="SignalP"/>
    </source>
</evidence>
<comment type="caution">
    <text evidence="9">The sequence shown here is derived from an EMBL/GenBank/DDBJ whole genome shotgun (WGS) entry which is preliminary data.</text>
</comment>
<dbReference type="SMART" id="SM00020">
    <property type="entry name" value="Tryp_SPc"/>
    <property type="match status" value="2"/>
</dbReference>
<dbReference type="GO" id="GO:0004252">
    <property type="term" value="F:serine-type endopeptidase activity"/>
    <property type="evidence" value="ECO:0007669"/>
    <property type="project" value="InterPro"/>
</dbReference>
<feature type="domain" description="Peptidase S1" evidence="8">
    <location>
        <begin position="345"/>
        <end position="528"/>
    </location>
</feature>
<evidence type="ECO:0000313" key="10">
    <source>
        <dbReference type="Proteomes" id="UP000606786"/>
    </source>
</evidence>
<reference evidence="9" key="1">
    <citation type="submission" date="2020-11" db="EMBL/GenBank/DDBJ databases">
        <authorList>
            <person name="Whitehead M."/>
        </authorList>
    </citation>
    <scope>NUCLEOTIDE SEQUENCE</scope>
    <source>
        <strain evidence="9">EGII</strain>
    </source>
</reference>